<evidence type="ECO:0000313" key="4">
    <source>
        <dbReference type="Proteomes" id="UP001642464"/>
    </source>
</evidence>
<comment type="caution">
    <text evidence="3">The sequence shown here is derived from an EMBL/GenBank/DDBJ whole genome shotgun (WGS) entry which is preliminary data.</text>
</comment>
<feature type="compositionally biased region" description="Basic residues" evidence="1">
    <location>
        <begin position="95"/>
        <end position="110"/>
    </location>
</feature>
<feature type="signal peptide" evidence="2">
    <location>
        <begin position="1"/>
        <end position="22"/>
    </location>
</feature>
<evidence type="ECO:0000256" key="1">
    <source>
        <dbReference type="SAM" id="MobiDB-lite"/>
    </source>
</evidence>
<proteinExistence type="predicted"/>
<organism evidence="3 4">
    <name type="scientific">Durusdinium trenchii</name>
    <dbReference type="NCBI Taxonomy" id="1381693"/>
    <lineage>
        <taxon>Eukaryota</taxon>
        <taxon>Sar</taxon>
        <taxon>Alveolata</taxon>
        <taxon>Dinophyceae</taxon>
        <taxon>Suessiales</taxon>
        <taxon>Symbiodiniaceae</taxon>
        <taxon>Durusdinium</taxon>
    </lineage>
</organism>
<dbReference type="Proteomes" id="UP001642464">
    <property type="component" value="Unassembled WGS sequence"/>
</dbReference>
<feature type="chain" id="PRO_5047242640" evidence="2">
    <location>
        <begin position="23"/>
        <end position="110"/>
    </location>
</feature>
<sequence>DYRKTSAVICAYLSVGWLALNAETHTTEEQRKADYAKTMKLLGQVGISRADLPHTLQSKVDNWVATGNCSSQAPVGEGTKGKKREKKSEEDKQSKKPRVQPKQSAKRKKN</sequence>
<feature type="non-terminal residue" evidence="3">
    <location>
        <position position="1"/>
    </location>
</feature>
<evidence type="ECO:0000313" key="3">
    <source>
        <dbReference type="EMBL" id="CAK9022869.1"/>
    </source>
</evidence>
<keyword evidence="4" id="KW-1185">Reference proteome</keyword>
<name>A0ABP0K9W2_9DINO</name>
<accession>A0ABP0K9W2</accession>
<evidence type="ECO:0000256" key="2">
    <source>
        <dbReference type="SAM" id="SignalP"/>
    </source>
</evidence>
<dbReference type="EMBL" id="CAXAMM010010268">
    <property type="protein sequence ID" value="CAK9022869.1"/>
    <property type="molecule type" value="Genomic_DNA"/>
</dbReference>
<feature type="region of interest" description="Disordered" evidence="1">
    <location>
        <begin position="66"/>
        <end position="110"/>
    </location>
</feature>
<reference evidence="3 4" key="1">
    <citation type="submission" date="2024-02" db="EMBL/GenBank/DDBJ databases">
        <authorList>
            <person name="Chen Y."/>
            <person name="Shah S."/>
            <person name="Dougan E. K."/>
            <person name="Thang M."/>
            <person name="Chan C."/>
        </authorList>
    </citation>
    <scope>NUCLEOTIDE SEQUENCE [LARGE SCALE GENOMIC DNA]</scope>
</reference>
<protein>
    <submittedName>
        <fullName evidence="3">Uncharacterized protein</fullName>
    </submittedName>
</protein>
<gene>
    <name evidence="3" type="ORF">SCF082_LOCUS15961</name>
</gene>
<keyword evidence="2" id="KW-0732">Signal</keyword>